<comment type="caution">
    <text evidence="1">The sequence shown here is derived from an EMBL/GenBank/DDBJ whole genome shotgun (WGS) entry which is preliminary data.</text>
</comment>
<reference evidence="1" key="1">
    <citation type="submission" date="2023-04" db="EMBL/GenBank/DDBJ databases">
        <title>Ambrosiozyma monospora NBRC 10751.</title>
        <authorList>
            <person name="Ichikawa N."/>
            <person name="Sato H."/>
            <person name="Tonouchi N."/>
        </authorList>
    </citation>
    <scope>NUCLEOTIDE SEQUENCE</scope>
    <source>
        <strain evidence="1">NBRC 10751</strain>
    </source>
</reference>
<protein>
    <submittedName>
        <fullName evidence="1">Unnamed protein product</fullName>
    </submittedName>
</protein>
<evidence type="ECO:0000313" key="2">
    <source>
        <dbReference type="Proteomes" id="UP001165064"/>
    </source>
</evidence>
<sequence>MTNSCFGLGGRSQMPCQNTPNSSSPTPAIPNAASSIPLAHQIPCPKIPMVGSATSGLNQDNVINASQFSLDVPMNSGDGTTGGSYHSLSSIVEQGYTVPVNNNNNFKNNNNIKRG</sequence>
<keyword evidence="2" id="KW-1185">Reference proteome</keyword>
<dbReference type="Proteomes" id="UP001165064">
    <property type="component" value="Unassembled WGS sequence"/>
</dbReference>
<dbReference type="EMBL" id="BSXS01000866">
    <property type="protein sequence ID" value="GME74213.1"/>
    <property type="molecule type" value="Genomic_DNA"/>
</dbReference>
<evidence type="ECO:0000313" key="1">
    <source>
        <dbReference type="EMBL" id="GME74213.1"/>
    </source>
</evidence>
<gene>
    <name evidence="1" type="ORF">Amon02_000168700</name>
</gene>
<name>A0ACB5SVY8_AMBMO</name>
<organism evidence="1 2">
    <name type="scientific">Ambrosiozyma monospora</name>
    <name type="common">Yeast</name>
    <name type="synonym">Endomycopsis monosporus</name>
    <dbReference type="NCBI Taxonomy" id="43982"/>
    <lineage>
        <taxon>Eukaryota</taxon>
        <taxon>Fungi</taxon>
        <taxon>Dikarya</taxon>
        <taxon>Ascomycota</taxon>
        <taxon>Saccharomycotina</taxon>
        <taxon>Pichiomycetes</taxon>
        <taxon>Pichiales</taxon>
        <taxon>Pichiaceae</taxon>
        <taxon>Ambrosiozyma</taxon>
    </lineage>
</organism>
<proteinExistence type="predicted"/>
<accession>A0ACB5SVY8</accession>